<feature type="transmembrane region" description="Helical" evidence="5">
    <location>
        <begin position="100"/>
        <end position="122"/>
    </location>
</feature>
<dbReference type="Proteomes" id="UP001177341">
    <property type="component" value="Unassembled WGS sequence"/>
</dbReference>
<evidence type="ECO:0000256" key="1">
    <source>
        <dbReference type="ARBA" id="ARBA00004141"/>
    </source>
</evidence>
<name>A0AAW7XGY1_9GAMM</name>
<evidence type="ECO:0000256" key="2">
    <source>
        <dbReference type="ARBA" id="ARBA00022692"/>
    </source>
</evidence>
<evidence type="ECO:0000313" key="6">
    <source>
        <dbReference type="EMBL" id="MDO6452228.1"/>
    </source>
</evidence>
<dbReference type="GO" id="GO:0009403">
    <property type="term" value="P:toxin biosynthetic process"/>
    <property type="evidence" value="ECO:0007669"/>
    <property type="project" value="InterPro"/>
</dbReference>
<keyword evidence="4 5" id="KW-0472">Membrane</keyword>
<evidence type="ECO:0000256" key="3">
    <source>
        <dbReference type="ARBA" id="ARBA00022989"/>
    </source>
</evidence>
<dbReference type="GeneID" id="89456436"/>
<dbReference type="Proteomes" id="UP001169862">
    <property type="component" value="Unassembled WGS sequence"/>
</dbReference>
<dbReference type="Pfam" id="PF02674">
    <property type="entry name" value="Colicin_V"/>
    <property type="match status" value="1"/>
</dbReference>
<dbReference type="PANTHER" id="PTHR36926:SF1">
    <property type="entry name" value="COLICIN V PRODUCTION PROTEIN"/>
    <property type="match status" value="1"/>
</dbReference>
<evidence type="ECO:0000313" key="8">
    <source>
        <dbReference type="Proteomes" id="UP001169862"/>
    </source>
</evidence>
<accession>A0AAW7XGY1</accession>
<comment type="caution">
    <text evidence="6">The sequence shown here is derived from an EMBL/GenBank/DDBJ whole genome shotgun (WGS) entry which is preliminary data.</text>
</comment>
<dbReference type="PANTHER" id="PTHR36926">
    <property type="entry name" value="COLICIN V PRODUCTION PROTEIN"/>
    <property type="match status" value="1"/>
</dbReference>
<dbReference type="InterPro" id="IPR003825">
    <property type="entry name" value="Colicin-V_CvpA"/>
</dbReference>
<evidence type="ECO:0000313" key="9">
    <source>
        <dbReference type="Proteomes" id="UP001177341"/>
    </source>
</evidence>
<evidence type="ECO:0000313" key="7">
    <source>
        <dbReference type="EMBL" id="MDP2521197.1"/>
    </source>
</evidence>
<evidence type="ECO:0000256" key="4">
    <source>
        <dbReference type="ARBA" id="ARBA00023136"/>
    </source>
</evidence>
<protein>
    <submittedName>
        <fullName evidence="6">CvpA family protein</fullName>
    </submittedName>
</protein>
<feature type="transmembrane region" description="Helical" evidence="5">
    <location>
        <begin position="6"/>
        <end position="24"/>
    </location>
</feature>
<dbReference type="RefSeq" id="WP_075178970.1">
    <property type="nucleotide sequence ID" value="NZ_CAXHZV010000001.1"/>
</dbReference>
<dbReference type="EMBL" id="JAUYVO010000001">
    <property type="protein sequence ID" value="MDP2521197.1"/>
    <property type="molecule type" value="Genomic_DNA"/>
</dbReference>
<dbReference type="AlphaFoldDB" id="A0AAW7XGY1"/>
<proteinExistence type="predicted"/>
<dbReference type="EMBL" id="JAUOPG010000001">
    <property type="protein sequence ID" value="MDO6452228.1"/>
    <property type="molecule type" value="Genomic_DNA"/>
</dbReference>
<feature type="transmembrane region" description="Helical" evidence="5">
    <location>
        <begin position="65"/>
        <end position="88"/>
    </location>
</feature>
<dbReference type="InterPro" id="IPR052719">
    <property type="entry name" value="CvpA-like"/>
</dbReference>
<comment type="subcellular location">
    <subcellularLocation>
        <location evidence="1">Membrane</location>
        <topology evidence="1">Multi-pass membrane protein</topology>
    </subcellularLocation>
</comment>
<dbReference type="GO" id="GO:0016020">
    <property type="term" value="C:membrane"/>
    <property type="evidence" value="ECO:0007669"/>
    <property type="project" value="UniProtKB-SubCell"/>
</dbReference>
<gene>
    <name evidence="6" type="ORF">Q4490_01510</name>
    <name evidence="7" type="ORF">Q8W30_01335</name>
</gene>
<feature type="transmembrane region" description="Helical" evidence="5">
    <location>
        <begin position="31"/>
        <end position="53"/>
    </location>
</feature>
<reference evidence="6" key="1">
    <citation type="submission" date="2023-07" db="EMBL/GenBank/DDBJ databases">
        <title>Genome content predicts the carbon catabolic preferences of heterotrophic bacteria.</title>
        <authorList>
            <person name="Gralka M."/>
        </authorList>
    </citation>
    <scope>NUCLEOTIDE SEQUENCE</scope>
    <source>
        <strain evidence="7">5G01</strain>
        <strain evidence="6">I2M16</strain>
    </source>
</reference>
<organism evidence="6 8">
    <name type="scientific">Neptunomonas phycophila</name>
    <dbReference type="NCBI Taxonomy" id="1572645"/>
    <lineage>
        <taxon>Bacteria</taxon>
        <taxon>Pseudomonadati</taxon>
        <taxon>Pseudomonadota</taxon>
        <taxon>Gammaproteobacteria</taxon>
        <taxon>Oceanospirillales</taxon>
        <taxon>Oceanospirillaceae</taxon>
        <taxon>Neptunomonas</taxon>
    </lineage>
</organism>
<keyword evidence="2 5" id="KW-0812">Transmembrane</keyword>
<keyword evidence="3 5" id="KW-1133">Transmembrane helix</keyword>
<evidence type="ECO:0000256" key="5">
    <source>
        <dbReference type="SAM" id="Phobius"/>
    </source>
</evidence>
<keyword evidence="9" id="KW-1185">Reference proteome</keyword>
<sequence length="164" mass="17984">MNWADWTIIGIVVISGLFSLRRGFMKEALSLATWVAAFIVARLFGEALASVLVDYIQTPSFRIVTSFAILFVLTLIVGALLSNLVEMLVHATGLSSTDRILGMGFGIVRGGLIVVVIVALLANTPAVQDIWWNQSQLIPHFVLMENWTKEIATEVGQVIWNAGR</sequence>